<keyword evidence="5" id="KW-0479">Metal-binding</keyword>
<sequence length="440" mass="49327">MPNNRRKRDTCDEPKVGDGGADCNDTNKKRSIANKLTFSDAAIQDPHLLMNGDDDEVQVEPQQTQVNGSETSSKSQWTAHHSDRAGDIDVSPQQHLLLWVENQSGTWWKHCSSPGYPEYKFRSHFQMGWETFDMICDVLGSAIAKEDTPRRPAIPVRQRVAVCVWRLATGESLRAVSDRFGLSLSTCQKIVLEVCAAICQRLMPHFIRWPDQATDFKSSFQAISGLPNVVGAIYTTHLPIIKPKSHNSSYYNRGWSARNKKPSFTTTLQGVVDPNGIFTNVCIGWPGAMHDDEVLIRSELQQHVGNGMMVVGGSSYPLMDWLLVPYTHQNLTREQQVFTEKVMKLRRVAVDAFARLKGRWMFLQKRAEMKTSELPSVIGACCVLHNICEMKGEEMGPGLQCDVIDVETVPEYHVHSASASKARDKIAHNLYHSGLDGANF</sequence>
<comment type="cofactor">
    <cofactor evidence="1">
        <name>a divalent metal cation</name>
        <dbReference type="ChEBI" id="CHEBI:60240"/>
    </cofactor>
</comment>
<gene>
    <name evidence="10" type="ORF">QYE76_056759</name>
</gene>
<dbReference type="InterPro" id="IPR027806">
    <property type="entry name" value="HARBI1_dom"/>
</dbReference>
<feature type="domain" description="DDE Tnp4" evidence="9">
    <location>
        <begin position="233"/>
        <end position="386"/>
    </location>
</feature>
<evidence type="ECO:0000256" key="5">
    <source>
        <dbReference type="ARBA" id="ARBA00022723"/>
    </source>
</evidence>
<dbReference type="EMBL" id="JAUUTY010000003">
    <property type="protein sequence ID" value="KAK1668600.1"/>
    <property type="molecule type" value="Genomic_DNA"/>
</dbReference>
<organism evidence="10 11">
    <name type="scientific">Lolium multiflorum</name>
    <name type="common">Italian ryegrass</name>
    <name type="synonym">Lolium perenne subsp. multiflorum</name>
    <dbReference type="NCBI Taxonomy" id="4521"/>
    <lineage>
        <taxon>Eukaryota</taxon>
        <taxon>Viridiplantae</taxon>
        <taxon>Streptophyta</taxon>
        <taxon>Embryophyta</taxon>
        <taxon>Tracheophyta</taxon>
        <taxon>Spermatophyta</taxon>
        <taxon>Magnoliopsida</taxon>
        <taxon>Liliopsida</taxon>
        <taxon>Poales</taxon>
        <taxon>Poaceae</taxon>
        <taxon>BOP clade</taxon>
        <taxon>Pooideae</taxon>
        <taxon>Poodae</taxon>
        <taxon>Poeae</taxon>
        <taxon>Poeae Chloroplast Group 2 (Poeae type)</taxon>
        <taxon>Loliodinae</taxon>
        <taxon>Loliinae</taxon>
        <taxon>Lolium</taxon>
    </lineage>
</organism>
<dbReference type="GO" id="GO:0016787">
    <property type="term" value="F:hydrolase activity"/>
    <property type="evidence" value="ECO:0007669"/>
    <property type="project" value="UniProtKB-KW"/>
</dbReference>
<evidence type="ECO:0000259" key="9">
    <source>
        <dbReference type="Pfam" id="PF13359"/>
    </source>
</evidence>
<feature type="region of interest" description="Disordered" evidence="8">
    <location>
        <begin position="59"/>
        <end position="85"/>
    </location>
</feature>
<evidence type="ECO:0000256" key="2">
    <source>
        <dbReference type="ARBA" id="ARBA00004123"/>
    </source>
</evidence>
<dbReference type="GO" id="GO:0005634">
    <property type="term" value="C:nucleus"/>
    <property type="evidence" value="ECO:0007669"/>
    <property type="project" value="UniProtKB-SubCell"/>
</dbReference>
<comment type="subcellular location">
    <subcellularLocation>
        <location evidence="2">Nucleus</location>
    </subcellularLocation>
</comment>
<keyword evidence="6" id="KW-0378">Hydrolase</keyword>
<keyword evidence="11" id="KW-1185">Reference proteome</keyword>
<keyword evidence="4" id="KW-0540">Nuclease</keyword>
<evidence type="ECO:0000256" key="3">
    <source>
        <dbReference type="ARBA" id="ARBA00006958"/>
    </source>
</evidence>
<dbReference type="GO" id="GO:0004518">
    <property type="term" value="F:nuclease activity"/>
    <property type="evidence" value="ECO:0007669"/>
    <property type="project" value="UniProtKB-KW"/>
</dbReference>
<evidence type="ECO:0000256" key="1">
    <source>
        <dbReference type="ARBA" id="ARBA00001968"/>
    </source>
</evidence>
<keyword evidence="7" id="KW-0539">Nucleus</keyword>
<accession>A0AAD8T353</accession>
<comment type="caution">
    <text evidence="10">The sequence shown here is derived from an EMBL/GenBank/DDBJ whole genome shotgun (WGS) entry which is preliminary data.</text>
</comment>
<feature type="region of interest" description="Disordered" evidence="8">
    <location>
        <begin position="1"/>
        <end position="27"/>
    </location>
</feature>
<dbReference type="PANTHER" id="PTHR22930:SF270">
    <property type="entry name" value="OS01G0186900 PROTEIN"/>
    <property type="match status" value="1"/>
</dbReference>
<evidence type="ECO:0000256" key="8">
    <source>
        <dbReference type="SAM" id="MobiDB-lite"/>
    </source>
</evidence>
<evidence type="ECO:0000313" key="10">
    <source>
        <dbReference type="EMBL" id="KAK1668600.1"/>
    </source>
</evidence>
<evidence type="ECO:0000256" key="7">
    <source>
        <dbReference type="ARBA" id="ARBA00023242"/>
    </source>
</evidence>
<evidence type="ECO:0000256" key="4">
    <source>
        <dbReference type="ARBA" id="ARBA00022722"/>
    </source>
</evidence>
<dbReference type="GO" id="GO:0046872">
    <property type="term" value="F:metal ion binding"/>
    <property type="evidence" value="ECO:0007669"/>
    <property type="project" value="UniProtKB-KW"/>
</dbReference>
<name>A0AAD8T353_LOLMU</name>
<protein>
    <recommendedName>
        <fullName evidence="9">DDE Tnp4 domain-containing protein</fullName>
    </recommendedName>
</protein>
<dbReference type="Pfam" id="PF13359">
    <property type="entry name" value="DDE_Tnp_4"/>
    <property type="match status" value="1"/>
</dbReference>
<dbReference type="AlphaFoldDB" id="A0AAD8T353"/>
<comment type="similarity">
    <text evidence="3">Belongs to the HARBI1 family.</text>
</comment>
<dbReference type="Proteomes" id="UP001231189">
    <property type="component" value="Unassembled WGS sequence"/>
</dbReference>
<reference evidence="10" key="1">
    <citation type="submission" date="2023-07" db="EMBL/GenBank/DDBJ databases">
        <title>A chromosome-level genome assembly of Lolium multiflorum.</title>
        <authorList>
            <person name="Chen Y."/>
            <person name="Copetti D."/>
            <person name="Kolliker R."/>
            <person name="Studer B."/>
        </authorList>
    </citation>
    <scope>NUCLEOTIDE SEQUENCE</scope>
    <source>
        <strain evidence="10">02402/16</strain>
        <tissue evidence="10">Leaf</tissue>
    </source>
</reference>
<dbReference type="InterPro" id="IPR045249">
    <property type="entry name" value="HARBI1-like"/>
</dbReference>
<evidence type="ECO:0000256" key="6">
    <source>
        <dbReference type="ARBA" id="ARBA00022801"/>
    </source>
</evidence>
<dbReference type="PANTHER" id="PTHR22930">
    <property type="match status" value="1"/>
</dbReference>
<evidence type="ECO:0000313" key="11">
    <source>
        <dbReference type="Proteomes" id="UP001231189"/>
    </source>
</evidence>
<proteinExistence type="inferred from homology"/>
<feature type="compositionally biased region" description="Polar residues" evidence="8">
    <location>
        <begin position="60"/>
        <end position="79"/>
    </location>
</feature>